<evidence type="ECO:0000313" key="3">
    <source>
        <dbReference type="EMBL" id="SDM03218.1"/>
    </source>
</evidence>
<organism evidence="3 4">
    <name type="scientific">Megasphaera paucivorans</name>
    <dbReference type="NCBI Taxonomy" id="349095"/>
    <lineage>
        <taxon>Bacteria</taxon>
        <taxon>Bacillati</taxon>
        <taxon>Bacillota</taxon>
        <taxon>Negativicutes</taxon>
        <taxon>Veillonellales</taxon>
        <taxon>Veillonellaceae</taxon>
        <taxon>Megasphaera</taxon>
    </lineage>
</organism>
<feature type="domain" description="DUF4931" evidence="1">
    <location>
        <begin position="7"/>
        <end position="129"/>
    </location>
</feature>
<dbReference type="Proteomes" id="UP000199309">
    <property type="component" value="Unassembled WGS sequence"/>
</dbReference>
<protein>
    <recommendedName>
        <fullName evidence="5">Galactose-1-phosphate uridylyltransferase</fullName>
    </recommendedName>
</protein>
<proteinExistence type="predicted"/>
<dbReference type="InterPro" id="IPR046322">
    <property type="entry name" value="DUF4931"/>
</dbReference>
<gene>
    <name evidence="3" type="ORF">SAMN05660299_00028</name>
</gene>
<dbReference type="RefSeq" id="WP_091647121.1">
    <property type="nucleotide sequence ID" value="NZ_FNHQ01000001.1"/>
</dbReference>
<dbReference type="Pfam" id="PF20956">
    <property type="entry name" value="DUF4931_C"/>
    <property type="match status" value="1"/>
</dbReference>
<feature type="domain" description="DUF4931" evidence="2">
    <location>
        <begin position="134"/>
        <end position="251"/>
    </location>
</feature>
<accession>A0A1G9PWS3</accession>
<dbReference type="STRING" id="349095.SAMN05660299_00028"/>
<keyword evidence="4" id="KW-1185">Reference proteome</keyword>
<dbReference type="EMBL" id="FNHQ01000001">
    <property type="protein sequence ID" value="SDM03218.1"/>
    <property type="molecule type" value="Genomic_DNA"/>
</dbReference>
<sequence length="259" mass="30695">MDHIIEYNLDLGKTKPDNVHHSMDYCPFCDVEHLTNVMDRQGTMIWLENKYPVLKNTWQTLIIETDQCHADFSNYTLDYAIKLIQFSLEKWQLVKNMSRFKSVVFYRNHGYMSGGTISHPHSQIVGFENYNYHDDIKPYHVTGLPVLTEDGIDITVSSHPIIGFYEINLHLQDPGHLPDLVNYMQRTAIFLMHCFYSYNDSYNIFFYDFPQDDSIYIKMVPRFLTNPLYVGYMISQVPNQEHLQQFIQKLYHALKQRKD</sequence>
<dbReference type="AlphaFoldDB" id="A0A1G9PWS3"/>
<dbReference type="InterPro" id="IPR049285">
    <property type="entry name" value="DUF4931_C"/>
</dbReference>
<name>A0A1G9PWS3_9FIRM</name>
<dbReference type="OrthoDB" id="1803128at2"/>
<dbReference type="SUPFAM" id="SSF54197">
    <property type="entry name" value="HIT-like"/>
    <property type="match status" value="1"/>
</dbReference>
<evidence type="ECO:0000313" key="4">
    <source>
        <dbReference type="Proteomes" id="UP000199309"/>
    </source>
</evidence>
<evidence type="ECO:0008006" key="5">
    <source>
        <dbReference type="Google" id="ProtNLM"/>
    </source>
</evidence>
<evidence type="ECO:0000259" key="2">
    <source>
        <dbReference type="Pfam" id="PF20956"/>
    </source>
</evidence>
<dbReference type="Gene3D" id="3.30.428.10">
    <property type="entry name" value="HIT-like"/>
    <property type="match status" value="1"/>
</dbReference>
<dbReference type="Pfam" id="PF16285">
    <property type="entry name" value="DUF4931_N"/>
    <property type="match status" value="1"/>
</dbReference>
<evidence type="ECO:0000259" key="1">
    <source>
        <dbReference type="Pfam" id="PF16285"/>
    </source>
</evidence>
<reference evidence="3 4" key="1">
    <citation type="submission" date="2016-10" db="EMBL/GenBank/DDBJ databases">
        <authorList>
            <person name="de Groot N.N."/>
        </authorList>
    </citation>
    <scope>NUCLEOTIDE SEQUENCE [LARGE SCALE GENOMIC DNA]</scope>
    <source>
        <strain evidence="3 4">DSM 16981</strain>
    </source>
</reference>
<dbReference type="InterPro" id="IPR036265">
    <property type="entry name" value="HIT-like_sf"/>
</dbReference>